<gene>
    <name evidence="1" type="ORF">MCNOR_1728</name>
</gene>
<sequence>MTTTIDADVRRRGEAVCARLLDEIEKLGIAPGRLARLPVYDQAEFESSRDPYSGEETLCGRWRDARGHGIGQMKFHGDGSFYAEFDVVLPHPTDPHWFVEGVTVWGRGDVIKSEARLLEAPRE</sequence>
<name>A0AA35V5N3_METCP</name>
<evidence type="ECO:0000313" key="1">
    <source>
        <dbReference type="EMBL" id="CAI8809643.1"/>
    </source>
</evidence>
<dbReference type="AlphaFoldDB" id="A0AA35V5N3"/>
<protein>
    <submittedName>
        <fullName evidence="1">Uncharacterized protein</fullName>
    </submittedName>
</protein>
<evidence type="ECO:0000313" key="2">
    <source>
        <dbReference type="Proteomes" id="UP001158598"/>
    </source>
</evidence>
<dbReference type="Proteomes" id="UP001158598">
    <property type="component" value="Chromosome"/>
</dbReference>
<proteinExistence type="predicted"/>
<reference evidence="1" key="1">
    <citation type="submission" date="2023-03" db="EMBL/GenBank/DDBJ databases">
        <authorList>
            <person name="Pearce D."/>
        </authorList>
    </citation>
    <scope>NUCLEOTIDE SEQUENCE</scope>
    <source>
        <strain evidence="1">Mc</strain>
    </source>
</reference>
<organism evidence="1 2">
    <name type="scientific">Methylococcus capsulatus</name>
    <dbReference type="NCBI Taxonomy" id="414"/>
    <lineage>
        <taxon>Bacteria</taxon>
        <taxon>Pseudomonadati</taxon>
        <taxon>Pseudomonadota</taxon>
        <taxon>Gammaproteobacteria</taxon>
        <taxon>Methylococcales</taxon>
        <taxon>Methylococcaceae</taxon>
        <taxon>Methylococcus</taxon>
    </lineage>
</organism>
<dbReference type="RefSeq" id="WP_218798366.1">
    <property type="nucleotide sequence ID" value="NZ_CP079096.1"/>
</dbReference>
<accession>A0AA35V5N3</accession>
<dbReference type="EMBL" id="OX458332">
    <property type="protein sequence ID" value="CAI8809643.1"/>
    <property type="molecule type" value="Genomic_DNA"/>
</dbReference>